<dbReference type="AlphaFoldDB" id="A0A542EEF9"/>
<accession>A0A542EEF9</accession>
<proteinExistence type="inferred from homology"/>
<name>A0A542EEF9_9MICO</name>
<dbReference type="SUPFAM" id="SSF47413">
    <property type="entry name" value="lambda repressor-like DNA-binding domains"/>
    <property type="match status" value="1"/>
</dbReference>
<dbReference type="InterPro" id="IPR010982">
    <property type="entry name" value="Lambda_DNA-bd_dom_sf"/>
</dbReference>
<keyword evidence="4" id="KW-1185">Reference proteome</keyword>
<sequence length="385" mass="42427">MHAYLDSGRLNRLRTARATTQSDLAAQLNTSVSLLNRIESGHQQVDDETAVRLAHALDCSTDVLGRPLPDQLYTRPWLRAYADAPKKTVDEYVADTLLAMEFIGQLHLRRIPERLPLFDGDPNNDDDIEEFALEVREEAGVDPVKWVPNVTRAAERLGCVVLPLDSELGKHLGMSMHVDGVSVLRASRPAPGGGVPGDRQRFTLAHELGHVTMHATWPPPGTAEQAKAIEKQAHRFAGAFLLPGDAFLSDLEALGGRVTLTTLANLKGRWGVAIKAMVVRLQNLGRIDADQARSLYKQISARGWNKNEPVTVGNERAVWMKQALERRFLGDADALSAAVQQCGLGRSYFESWVSWEPLSSLDADVLDLSARRRSGALPKGSRDRR</sequence>
<dbReference type="InterPro" id="IPR001387">
    <property type="entry name" value="Cro/C1-type_HTH"/>
</dbReference>
<dbReference type="OrthoDB" id="9794834at2"/>
<evidence type="ECO:0000313" key="3">
    <source>
        <dbReference type="EMBL" id="TQJ13715.1"/>
    </source>
</evidence>
<protein>
    <submittedName>
        <fullName evidence="3">Zn-dependent peptidase ImmA (M78 family)</fullName>
    </submittedName>
</protein>
<evidence type="ECO:0000256" key="1">
    <source>
        <dbReference type="ARBA" id="ARBA00007227"/>
    </source>
</evidence>
<comment type="caution">
    <text evidence="3">The sequence shown here is derived from an EMBL/GenBank/DDBJ whole genome shotgun (WGS) entry which is preliminary data.</text>
</comment>
<dbReference type="Pfam" id="PF01381">
    <property type="entry name" value="HTH_3"/>
    <property type="match status" value="1"/>
</dbReference>
<dbReference type="SMART" id="SM00530">
    <property type="entry name" value="HTH_XRE"/>
    <property type="match status" value="1"/>
</dbReference>
<feature type="domain" description="HTH cro/C1-type" evidence="2">
    <location>
        <begin position="10"/>
        <end position="64"/>
    </location>
</feature>
<dbReference type="GO" id="GO:0003677">
    <property type="term" value="F:DNA binding"/>
    <property type="evidence" value="ECO:0007669"/>
    <property type="project" value="InterPro"/>
</dbReference>
<dbReference type="RefSeq" id="WP_141927731.1">
    <property type="nucleotide sequence ID" value="NZ_BAABCI010000002.1"/>
</dbReference>
<organism evidence="3 4">
    <name type="scientific">Yimella lutea</name>
    <dbReference type="NCBI Taxonomy" id="587872"/>
    <lineage>
        <taxon>Bacteria</taxon>
        <taxon>Bacillati</taxon>
        <taxon>Actinomycetota</taxon>
        <taxon>Actinomycetes</taxon>
        <taxon>Micrococcales</taxon>
        <taxon>Dermacoccaceae</taxon>
        <taxon>Yimella</taxon>
    </lineage>
</organism>
<dbReference type="InterPro" id="IPR052345">
    <property type="entry name" value="Rad_response_metalloprotease"/>
</dbReference>
<gene>
    <name evidence="3" type="ORF">FB459_1141</name>
</gene>
<dbReference type="Pfam" id="PF06114">
    <property type="entry name" value="Peptidase_M78"/>
    <property type="match status" value="1"/>
</dbReference>
<dbReference type="CDD" id="cd00093">
    <property type="entry name" value="HTH_XRE"/>
    <property type="match status" value="1"/>
</dbReference>
<reference evidence="3 4" key="1">
    <citation type="submission" date="2019-06" db="EMBL/GenBank/DDBJ databases">
        <title>Sequencing the genomes of 1000 actinobacteria strains.</title>
        <authorList>
            <person name="Klenk H.-P."/>
        </authorList>
    </citation>
    <scope>NUCLEOTIDE SEQUENCE [LARGE SCALE GENOMIC DNA]</scope>
    <source>
        <strain evidence="3 4">DSM 19828</strain>
    </source>
</reference>
<dbReference type="PANTHER" id="PTHR43236">
    <property type="entry name" value="ANTITOXIN HIGA1"/>
    <property type="match status" value="1"/>
</dbReference>
<dbReference type="EMBL" id="VFMO01000001">
    <property type="protein sequence ID" value="TQJ13715.1"/>
    <property type="molecule type" value="Genomic_DNA"/>
</dbReference>
<comment type="similarity">
    <text evidence="1">Belongs to the short-chain fatty acyl-CoA assimilation regulator (ScfR) family.</text>
</comment>
<dbReference type="Gene3D" id="1.10.10.2910">
    <property type="match status" value="1"/>
</dbReference>
<dbReference type="Gene3D" id="1.10.260.40">
    <property type="entry name" value="lambda repressor-like DNA-binding domains"/>
    <property type="match status" value="1"/>
</dbReference>
<dbReference type="InterPro" id="IPR010359">
    <property type="entry name" value="IrrE_HExxH"/>
</dbReference>
<dbReference type="Proteomes" id="UP000320806">
    <property type="component" value="Unassembled WGS sequence"/>
</dbReference>
<dbReference type="PANTHER" id="PTHR43236:SF1">
    <property type="entry name" value="BLL7220 PROTEIN"/>
    <property type="match status" value="1"/>
</dbReference>
<evidence type="ECO:0000313" key="4">
    <source>
        <dbReference type="Proteomes" id="UP000320806"/>
    </source>
</evidence>
<dbReference type="PROSITE" id="PS50943">
    <property type="entry name" value="HTH_CROC1"/>
    <property type="match status" value="1"/>
</dbReference>
<evidence type="ECO:0000259" key="2">
    <source>
        <dbReference type="PROSITE" id="PS50943"/>
    </source>
</evidence>